<dbReference type="AlphaFoldDB" id="G4QK04"/>
<sequence>MCFRNKTYPCSELAKSNSSRIEIKEYRLFDDKIFISAPV</sequence>
<evidence type="ECO:0000313" key="1">
    <source>
        <dbReference type="EMBL" id="AEP29126.1"/>
    </source>
</evidence>
<reference evidence="1 2" key="1">
    <citation type="journal article" date="2011" name="J. Bacteriol.">
        <title>Complete genome sequence of seawater bacterium Glaciecola nitratireducens FR1064T.</title>
        <authorList>
            <person name="Bian F."/>
            <person name="Qin Q.L."/>
            <person name="Xie B.B."/>
            <person name="Shu Y.L."/>
            <person name="Zhang X.Y."/>
            <person name="Yu Y."/>
            <person name="Chen B."/>
            <person name="Chen X.L."/>
            <person name="Zhou B.C."/>
            <person name="Zhang Y.Z."/>
        </authorList>
    </citation>
    <scope>NUCLEOTIDE SEQUENCE [LARGE SCALE GENOMIC DNA]</scope>
    <source>
        <strain evidence="2">JCM 12485 / KCTC 12276 / FR1064</strain>
    </source>
</reference>
<organism evidence="1 2">
    <name type="scientific">Glaciecola nitratireducens (strain JCM 12485 / KCTC 12276 / FR1064)</name>
    <dbReference type="NCBI Taxonomy" id="1085623"/>
    <lineage>
        <taxon>Bacteria</taxon>
        <taxon>Pseudomonadati</taxon>
        <taxon>Pseudomonadota</taxon>
        <taxon>Gammaproteobacteria</taxon>
        <taxon>Alteromonadales</taxon>
        <taxon>Alteromonadaceae</taxon>
        <taxon>Brumicola</taxon>
    </lineage>
</organism>
<proteinExistence type="predicted"/>
<accession>G4QK04</accession>
<evidence type="ECO:0000313" key="2">
    <source>
        <dbReference type="Proteomes" id="UP000009282"/>
    </source>
</evidence>
<dbReference type="HOGENOM" id="CLU_3310430_0_0_6"/>
<protein>
    <submittedName>
        <fullName evidence="1">Uncharacterized protein</fullName>
    </submittedName>
</protein>
<keyword evidence="2" id="KW-1185">Reference proteome</keyword>
<name>G4QK04_GLANF</name>
<dbReference type="EMBL" id="CP003060">
    <property type="protein sequence ID" value="AEP29126.1"/>
    <property type="molecule type" value="Genomic_DNA"/>
</dbReference>
<dbReference type="STRING" id="1085623.GNIT_0989"/>
<dbReference type="KEGG" id="gni:GNIT_0989"/>
<dbReference type="Proteomes" id="UP000009282">
    <property type="component" value="Chromosome"/>
</dbReference>
<gene>
    <name evidence="1" type="ordered locus">GNIT_0989</name>
</gene>